<dbReference type="InterPro" id="IPR012334">
    <property type="entry name" value="Pectin_lyas_fold"/>
</dbReference>
<dbReference type="NCBIfam" id="TIGR03804">
    <property type="entry name" value="para_beta_helix"/>
    <property type="match status" value="3"/>
</dbReference>
<reference evidence="2" key="1">
    <citation type="journal article" date="2014" name="Front. Microbiol.">
        <title>High frequency of phylogenetically diverse reductive dehalogenase-homologous genes in deep subseafloor sedimentary metagenomes.</title>
        <authorList>
            <person name="Kawai M."/>
            <person name="Futagami T."/>
            <person name="Toyoda A."/>
            <person name="Takaki Y."/>
            <person name="Nishi S."/>
            <person name="Hori S."/>
            <person name="Arai W."/>
            <person name="Tsubouchi T."/>
            <person name="Morono Y."/>
            <person name="Uchiyama I."/>
            <person name="Ito T."/>
            <person name="Fujiyama A."/>
            <person name="Inagaki F."/>
            <person name="Takami H."/>
        </authorList>
    </citation>
    <scope>NUCLEOTIDE SEQUENCE</scope>
    <source>
        <strain evidence="2">Expedition CK06-06</strain>
    </source>
</reference>
<dbReference type="EMBL" id="BART01013152">
    <property type="protein sequence ID" value="GAG89035.1"/>
    <property type="molecule type" value="Genomic_DNA"/>
</dbReference>
<dbReference type="InterPro" id="IPR022441">
    <property type="entry name" value="Para_beta_helix_rpt-2"/>
</dbReference>
<feature type="non-terminal residue" evidence="2">
    <location>
        <position position="247"/>
    </location>
</feature>
<feature type="domain" description="Periplasmic copper-binding protein NosD beta helix" evidence="1">
    <location>
        <begin position="3"/>
        <end position="58"/>
    </location>
</feature>
<dbReference type="Pfam" id="PF05048">
    <property type="entry name" value="NosD"/>
    <property type="match status" value="2"/>
</dbReference>
<sequence>KQNEYSGIALTGSNSNIISQNTFKDDGLIVWDSYHNTILDNIVNGKSLMYFEDESDMTVPSNAGQIILVNCNNLVIENQEIKDTSVGIELWGSDNCEILQNTLTHNKANILLQYSNYTRIHQNTLSSNQSIIFLESLEIRNSIGNSITQNHLSSTVDYPRFTLYNSHYNNISENTFTDQFKGISVYMHSHDNNIVENTFSPKSGINIYISWENNVIGNNDVSYISIRASDGNTVSENSINSENQEWG</sequence>
<organism evidence="2">
    <name type="scientific">marine sediment metagenome</name>
    <dbReference type="NCBI Taxonomy" id="412755"/>
    <lineage>
        <taxon>unclassified sequences</taxon>
        <taxon>metagenomes</taxon>
        <taxon>ecological metagenomes</taxon>
    </lineage>
</organism>
<feature type="non-terminal residue" evidence="2">
    <location>
        <position position="1"/>
    </location>
</feature>
<protein>
    <recommendedName>
        <fullName evidence="1">Periplasmic copper-binding protein NosD beta helix domain-containing protein</fullName>
    </recommendedName>
</protein>
<dbReference type="AlphaFoldDB" id="X1B275"/>
<dbReference type="InterPro" id="IPR007742">
    <property type="entry name" value="NosD_dom"/>
</dbReference>
<dbReference type="InterPro" id="IPR011050">
    <property type="entry name" value="Pectin_lyase_fold/virulence"/>
</dbReference>
<accession>X1B275</accession>
<proteinExistence type="predicted"/>
<dbReference type="SUPFAM" id="SSF51126">
    <property type="entry name" value="Pectin lyase-like"/>
    <property type="match status" value="1"/>
</dbReference>
<feature type="domain" description="Periplasmic copper-binding protein NosD beta helix" evidence="1">
    <location>
        <begin position="59"/>
        <end position="200"/>
    </location>
</feature>
<comment type="caution">
    <text evidence="2">The sequence shown here is derived from an EMBL/GenBank/DDBJ whole genome shotgun (WGS) entry which is preliminary data.</text>
</comment>
<evidence type="ECO:0000313" key="2">
    <source>
        <dbReference type="EMBL" id="GAG89035.1"/>
    </source>
</evidence>
<dbReference type="Gene3D" id="2.160.20.10">
    <property type="entry name" value="Single-stranded right-handed beta-helix, Pectin lyase-like"/>
    <property type="match status" value="1"/>
</dbReference>
<gene>
    <name evidence="2" type="ORF">S01H4_27062</name>
</gene>
<name>X1B275_9ZZZZ</name>
<evidence type="ECO:0000259" key="1">
    <source>
        <dbReference type="Pfam" id="PF05048"/>
    </source>
</evidence>